<sequence>MASHSETGDDRGAGLHARLQCQVVTPEKTLFDKTVDFVALPLYDGELGVLPGRSPLIGRLGYGELRTRTNDAVERYFVDGGFAQIRGNLVTILTSRALPASQIDSSNTAEALEKAEQQPAHTDEAVAEKTKTVARLRAMLRVSGKH</sequence>
<accession>A0A1U7CM98</accession>
<evidence type="ECO:0000256" key="2">
    <source>
        <dbReference type="ARBA" id="ARBA00004184"/>
    </source>
</evidence>
<keyword evidence="5 9" id="KW-0406">Ion transport</keyword>
<dbReference type="OrthoDB" id="277064at2"/>
<dbReference type="NCBIfam" id="TIGR01216">
    <property type="entry name" value="ATP_synt_epsi"/>
    <property type="match status" value="1"/>
</dbReference>
<evidence type="ECO:0000256" key="5">
    <source>
        <dbReference type="ARBA" id="ARBA00023065"/>
    </source>
</evidence>
<keyword evidence="4 9" id="KW-0813">Transport</keyword>
<dbReference type="KEGG" id="pbor:BSF38_01536"/>
<protein>
    <recommendedName>
        <fullName evidence="9">ATP synthase epsilon chain</fullName>
    </recommendedName>
    <alternativeName>
        <fullName evidence="9">ATP synthase F1 sector epsilon subunit</fullName>
    </alternativeName>
    <alternativeName>
        <fullName evidence="9">F-ATPase epsilon subunit</fullName>
    </alternativeName>
</protein>
<proteinExistence type="inferred from homology"/>
<dbReference type="GO" id="GO:0012505">
    <property type="term" value="C:endomembrane system"/>
    <property type="evidence" value="ECO:0007669"/>
    <property type="project" value="UniProtKB-SubCell"/>
</dbReference>
<dbReference type="PANTHER" id="PTHR13822:SF10">
    <property type="entry name" value="ATP SYNTHASE EPSILON CHAIN, CHLOROPLASTIC"/>
    <property type="match status" value="1"/>
</dbReference>
<dbReference type="SUPFAM" id="SSF51344">
    <property type="entry name" value="Epsilon subunit of F1F0-ATP synthase N-terminal domain"/>
    <property type="match status" value="1"/>
</dbReference>
<dbReference type="GO" id="GO:0045259">
    <property type="term" value="C:proton-transporting ATP synthase complex"/>
    <property type="evidence" value="ECO:0007669"/>
    <property type="project" value="UniProtKB-KW"/>
</dbReference>
<evidence type="ECO:0000256" key="6">
    <source>
        <dbReference type="ARBA" id="ARBA00023136"/>
    </source>
</evidence>
<evidence type="ECO:0000259" key="11">
    <source>
        <dbReference type="Pfam" id="PF02823"/>
    </source>
</evidence>
<dbReference type="AlphaFoldDB" id="A0A1U7CM98"/>
<dbReference type="InterPro" id="IPR036771">
    <property type="entry name" value="ATPsynth_dsu/esu_N"/>
</dbReference>
<evidence type="ECO:0000256" key="1">
    <source>
        <dbReference type="ARBA" id="ARBA00003543"/>
    </source>
</evidence>
<evidence type="ECO:0000256" key="9">
    <source>
        <dbReference type="HAMAP-Rule" id="MF_00530"/>
    </source>
</evidence>
<dbReference type="PANTHER" id="PTHR13822">
    <property type="entry name" value="ATP SYNTHASE DELTA/EPSILON CHAIN"/>
    <property type="match status" value="1"/>
</dbReference>
<dbReference type="GO" id="GO:0046933">
    <property type="term" value="F:proton-transporting ATP synthase activity, rotational mechanism"/>
    <property type="evidence" value="ECO:0007669"/>
    <property type="project" value="UniProtKB-UniRule"/>
</dbReference>
<evidence type="ECO:0000256" key="10">
    <source>
        <dbReference type="RuleBase" id="RU003656"/>
    </source>
</evidence>
<comment type="subcellular location">
    <subcellularLocation>
        <location evidence="9">Cell membrane</location>
        <topology evidence="9">Peripheral membrane protein</topology>
    </subcellularLocation>
    <subcellularLocation>
        <location evidence="2">Endomembrane system</location>
        <topology evidence="2">Peripheral membrane protein</topology>
    </subcellularLocation>
</comment>
<dbReference type="Proteomes" id="UP000186309">
    <property type="component" value="Chromosome"/>
</dbReference>
<name>A0A1U7CM98_9BACT</name>
<dbReference type="EMBL" id="CP019082">
    <property type="protein sequence ID" value="APW60074.1"/>
    <property type="molecule type" value="Genomic_DNA"/>
</dbReference>
<dbReference type="RefSeq" id="WP_076344468.1">
    <property type="nucleotide sequence ID" value="NZ_CP019082.1"/>
</dbReference>
<gene>
    <name evidence="9 12" type="primary">atpC</name>
    <name evidence="12" type="ORF">BSF38_01536</name>
</gene>
<dbReference type="CDD" id="cd12152">
    <property type="entry name" value="F1-ATPase_delta"/>
    <property type="match status" value="1"/>
</dbReference>
<keyword evidence="6 9" id="KW-0472">Membrane</keyword>
<dbReference type="Pfam" id="PF02823">
    <property type="entry name" value="ATP-synt_DE_N"/>
    <property type="match status" value="1"/>
</dbReference>
<dbReference type="GO" id="GO:0005524">
    <property type="term" value="F:ATP binding"/>
    <property type="evidence" value="ECO:0007669"/>
    <property type="project" value="UniProtKB-UniRule"/>
</dbReference>
<keyword evidence="9" id="KW-0375">Hydrogen ion transport</keyword>
<comment type="similarity">
    <text evidence="3 9 10">Belongs to the ATPase epsilon chain family.</text>
</comment>
<organism evidence="12 13">
    <name type="scientific">Paludisphaera borealis</name>
    <dbReference type="NCBI Taxonomy" id="1387353"/>
    <lineage>
        <taxon>Bacteria</taxon>
        <taxon>Pseudomonadati</taxon>
        <taxon>Planctomycetota</taxon>
        <taxon>Planctomycetia</taxon>
        <taxon>Isosphaerales</taxon>
        <taxon>Isosphaeraceae</taxon>
        <taxon>Paludisphaera</taxon>
    </lineage>
</organism>
<dbReference type="GO" id="GO:0005886">
    <property type="term" value="C:plasma membrane"/>
    <property type="evidence" value="ECO:0007669"/>
    <property type="project" value="UniProtKB-SubCell"/>
</dbReference>
<comment type="function">
    <text evidence="1 9">Produces ATP from ADP in the presence of a proton gradient across the membrane.</text>
</comment>
<evidence type="ECO:0000313" key="12">
    <source>
        <dbReference type="EMBL" id="APW60074.1"/>
    </source>
</evidence>
<evidence type="ECO:0000256" key="3">
    <source>
        <dbReference type="ARBA" id="ARBA00005712"/>
    </source>
</evidence>
<comment type="subunit">
    <text evidence="9 10">F-type ATPases have 2 components, CF(1) - the catalytic core - and CF(0) - the membrane proton channel. CF(1) has five subunits: alpha(3), beta(3), gamma(1), delta(1), epsilon(1). CF(0) has three main subunits: a, b and c.</text>
</comment>
<reference evidence="13" key="1">
    <citation type="submission" date="2016-12" db="EMBL/GenBank/DDBJ databases">
        <title>Comparative genomics of four Isosphaeraceae planctomycetes: a common pool of plasmids and glycoside hydrolase genes.</title>
        <authorList>
            <person name="Ivanova A."/>
        </authorList>
    </citation>
    <scope>NUCLEOTIDE SEQUENCE [LARGE SCALE GENOMIC DNA]</scope>
    <source>
        <strain evidence="13">PX4</strain>
    </source>
</reference>
<keyword evidence="9" id="KW-1003">Cell membrane</keyword>
<keyword evidence="13" id="KW-1185">Reference proteome</keyword>
<keyword evidence="7 9" id="KW-0139">CF(1)</keyword>
<dbReference type="InterPro" id="IPR001469">
    <property type="entry name" value="ATP_synth_F1_dsu/esu"/>
</dbReference>
<evidence type="ECO:0000313" key="13">
    <source>
        <dbReference type="Proteomes" id="UP000186309"/>
    </source>
</evidence>
<evidence type="ECO:0000256" key="8">
    <source>
        <dbReference type="ARBA" id="ARBA00023310"/>
    </source>
</evidence>
<evidence type="ECO:0000256" key="4">
    <source>
        <dbReference type="ARBA" id="ARBA00022448"/>
    </source>
</evidence>
<dbReference type="HAMAP" id="MF_00530">
    <property type="entry name" value="ATP_synth_epsil_bac"/>
    <property type="match status" value="1"/>
</dbReference>
<feature type="domain" description="ATP synthase F1 complex delta/epsilon subunit N-terminal" evidence="11">
    <location>
        <begin position="19"/>
        <end position="97"/>
    </location>
</feature>
<dbReference type="Gene3D" id="2.60.15.10">
    <property type="entry name" value="F0F1 ATP synthase delta/epsilon subunit, N-terminal"/>
    <property type="match status" value="1"/>
</dbReference>
<keyword evidence="8 9" id="KW-0066">ATP synthesis</keyword>
<dbReference type="InterPro" id="IPR020546">
    <property type="entry name" value="ATP_synth_F1_dsu/esu_N"/>
</dbReference>
<dbReference type="STRING" id="1387353.BSF38_01536"/>
<evidence type="ECO:0000256" key="7">
    <source>
        <dbReference type="ARBA" id="ARBA00023196"/>
    </source>
</evidence>